<dbReference type="AlphaFoldDB" id="A0A381W732"/>
<dbReference type="PANTHER" id="PTHR36427:SF3">
    <property type="entry name" value="LARGE RIBOSOMAL SUBUNIT PROTEIN UL1M"/>
    <property type="match status" value="1"/>
</dbReference>
<reference evidence="6" key="1">
    <citation type="submission" date="2018-05" db="EMBL/GenBank/DDBJ databases">
        <authorList>
            <person name="Lanie J.A."/>
            <person name="Ng W.-L."/>
            <person name="Kazmierczak K.M."/>
            <person name="Andrzejewski T.M."/>
            <person name="Davidsen T.M."/>
            <person name="Wayne K.J."/>
            <person name="Tettelin H."/>
            <person name="Glass J.I."/>
            <person name="Rusch D."/>
            <person name="Podicherti R."/>
            <person name="Tsui H.-C.T."/>
            <person name="Winkler M.E."/>
        </authorList>
    </citation>
    <scope>NUCLEOTIDE SEQUENCE</scope>
</reference>
<sequence length="233" mass="25427">MLTKNQKAIADKFDKNNTYSLEDAVELVKELTYAKFDESVDLAVKLKVDSRHAEENIRITTPLPNGTGKELSILVLTSGPKEKEALDAGADYVGNKEYLDKIKSGWSDVDKIVATPDMMPQLGKLGKMLGPKGLMPNPKSGTVTMDVGKAVKELKAGQVELRVEKTGIIHVTCGKVSFENRALIQNIETIYDTLIKARPSSVKGQYLERMFISSTIGPGIKVDHTSIGGSYAK</sequence>
<gene>
    <name evidence="6" type="ORF">METZ01_LOCUS100621</name>
</gene>
<evidence type="ECO:0000256" key="3">
    <source>
        <dbReference type="ARBA" id="ARBA00022884"/>
    </source>
</evidence>
<dbReference type="Gene3D" id="3.40.50.790">
    <property type="match status" value="1"/>
</dbReference>
<dbReference type="InterPro" id="IPR002143">
    <property type="entry name" value="Ribosomal_uL1"/>
</dbReference>
<evidence type="ECO:0008006" key="7">
    <source>
        <dbReference type="Google" id="ProtNLM"/>
    </source>
</evidence>
<dbReference type="HAMAP" id="MF_01318_B">
    <property type="entry name" value="Ribosomal_uL1_B"/>
    <property type="match status" value="1"/>
</dbReference>
<dbReference type="Pfam" id="PF00687">
    <property type="entry name" value="Ribosomal_L1"/>
    <property type="match status" value="1"/>
</dbReference>
<dbReference type="EMBL" id="UINC01010764">
    <property type="protein sequence ID" value="SVA47767.1"/>
    <property type="molecule type" value="Genomic_DNA"/>
</dbReference>
<dbReference type="InterPro" id="IPR005878">
    <property type="entry name" value="Ribosom_uL1_bac-type"/>
</dbReference>
<proteinExistence type="inferred from homology"/>
<dbReference type="InterPro" id="IPR023674">
    <property type="entry name" value="Ribosomal_uL1-like"/>
</dbReference>
<keyword evidence="5" id="KW-0687">Ribonucleoprotein</keyword>
<evidence type="ECO:0000256" key="2">
    <source>
        <dbReference type="ARBA" id="ARBA00022730"/>
    </source>
</evidence>
<dbReference type="InterPro" id="IPR028364">
    <property type="entry name" value="Ribosomal_uL1/biogenesis"/>
</dbReference>
<keyword evidence="4" id="KW-0689">Ribosomal protein</keyword>
<comment type="similarity">
    <text evidence="1">Belongs to the universal ribosomal protein uL1 family.</text>
</comment>
<dbReference type="GO" id="GO:0003735">
    <property type="term" value="F:structural constituent of ribosome"/>
    <property type="evidence" value="ECO:0007669"/>
    <property type="project" value="InterPro"/>
</dbReference>
<dbReference type="GO" id="GO:0015934">
    <property type="term" value="C:large ribosomal subunit"/>
    <property type="evidence" value="ECO:0007669"/>
    <property type="project" value="InterPro"/>
</dbReference>
<protein>
    <recommendedName>
        <fullName evidence="7">50S ribosomal protein L1</fullName>
    </recommendedName>
</protein>
<accession>A0A381W732</accession>
<dbReference type="PROSITE" id="PS01199">
    <property type="entry name" value="RIBOSOMAL_L1"/>
    <property type="match status" value="1"/>
</dbReference>
<dbReference type="PANTHER" id="PTHR36427">
    <property type="entry name" value="54S RIBOSOMAL PROTEIN L1, MITOCHONDRIAL"/>
    <property type="match status" value="1"/>
</dbReference>
<keyword evidence="2" id="KW-0699">rRNA-binding</keyword>
<name>A0A381W732_9ZZZZ</name>
<organism evidence="6">
    <name type="scientific">marine metagenome</name>
    <dbReference type="NCBI Taxonomy" id="408172"/>
    <lineage>
        <taxon>unclassified sequences</taxon>
        <taxon>metagenomes</taxon>
        <taxon>ecological metagenomes</taxon>
    </lineage>
</organism>
<dbReference type="NCBIfam" id="TIGR01169">
    <property type="entry name" value="rplA_bact"/>
    <property type="match status" value="1"/>
</dbReference>
<dbReference type="GO" id="GO:0006412">
    <property type="term" value="P:translation"/>
    <property type="evidence" value="ECO:0007669"/>
    <property type="project" value="InterPro"/>
</dbReference>
<evidence type="ECO:0000256" key="5">
    <source>
        <dbReference type="ARBA" id="ARBA00023274"/>
    </source>
</evidence>
<evidence type="ECO:0000256" key="1">
    <source>
        <dbReference type="ARBA" id="ARBA00010531"/>
    </source>
</evidence>
<dbReference type="Gene3D" id="3.30.190.20">
    <property type="match status" value="1"/>
</dbReference>
<dbReference type="GO" id="GO:0019843">
    <property type="term" value="F:rRNA binding"/>
    <property type="evidence" value="ECO:0007669"/>
    <property type="project" value="UniProtKB-KW"/>
</dbReference>
<evidence type="ECO:0000313" key="6">
    <source>
        <dbReference type="EMBL" id="SVA47767.1"/>
    </source>
</evidence>
<keyword evidence="3" id="KW-0694">RNA-binding</keyword>
<dbReference type="InterPro" id="IPR023673">
    <property type="entry name" value="Ribosomal_uL1_CS"/>
</dbReference>
<dbReference type="PIRSF" id="PIRSF002155">
    <property type="entry name" value="Ribosomal_L1"/>
    <property type="match status" value="1"/>
</dbReference>
<dbReference type="InterPro" id="IPR016095">
    <property type="entry name" value="Ribosomal_uL1_3-a/b-sand"/>
</dbReference>
<dbReference type="FunFam" id="3.40.50.790:FF:000001">
    <property type="entry name" value="50S ribosomal protein L1"/>
    <property type="match status" value="1"/>
</dbReference>
<evidence type="ECO:0000256" key="4">
    <source>
        <dbReference type="ARBA" id="ARBA00022980"/>
    </source>
</evidence>
<dbReference type="SUPFAM" id="SSF56808">
    <property type="entry name" value="Ribosomal protein L1"/>
    <property type="match status" value="1"/>
</dbReference>
<dbReference type="CDD" id="cd00403">
    <property type="entry name" value="Ribosomal_L1"/>
    <property type="match status" value="1"/>
</dbReference>